<dbReference type="OrthoDB" id="5871067at2759"/>
<name>A0A9P0GDI3_9CUCU</name>
<gene>
    <name evidence="1" type="ORF">PSYICH_LOCUS12500</name>
</gene>
<dbReference type="EMBL" id="OV651818">
    <property type="protein sequence ID" value="CAH1111755.1"/>
    <property type="molecule type" value="Genomic_DNA"/>
</dbReference>
<dbReference type="PANTHER" id="PTHR33568:SF3">
    <property type="entry name" value="DNA-DIRECTED DNA POLYMERASE"/>
    <property type="match status" value="1"/>
</dbReference>
<dbReference type="AlphaFoldDB" id="A0A9P0GDI3"/>
<evidence type="ECO:0000313" key="2">
    <source>
        <dbReference type="Proteomes" id="UP001153636"/>
    </source>
</evidence>
<organism evidence="1 2">
    <name type="scientific">Psylliodes chrysocephalus</name>
    <dbReference type="NCBI Taxonomy" id="3402493"/>
    <lineage>
        <taxon>Eukaryota</taxon>
        <taxon>Metazoa</taxon>
        <taxon>Ecdysozoa</taxon>
        <taxon>Arthropoda</taxon>
        <taxon>Hexapoda</taxon>
        <taxon>Insecta</taxon>
        <taxon>Pterygota</taxon>
        <taxon>Neoptera</taxon>
        <taxon>Endopterygota</taxon>
        <taxon>Coleoptera</taxon>
        <taxon>Polyphaga</taxon>
        <taxon>Cucujiformia</taxon>
        <taxon>Chrysomeloidea</taxon>
        <taxon>Chrysomelidae</taxon>
        <taxon>Galerucinae</taxon>
        <taxon>Alticini</taxon>
        <taxon>Psylliodes</taxon>
    </lineage>
</organism>
<sequence length="163" mass="19307">MSVENVKFIDYPNYFPMPLLKLPKAFGFKHVKKPYVPHLFNKKENRDYIGLLPALEYYDPYNLKYTPTLDENTDTRTQLVDWHEKDKNYNFDFQEQIILYYTRISDVDILSRACLKFREMWIKEEGVDPFTEASTLPGTCNKIFCRNFLKPNTTNSLKVPNSG</sequence>
<dbReference type="Proteomes" id="UP001153636">
    <property type="component" value="Chromosome 6"/>
</dbReference>
<dbReference type="PANTHER" id="PTHR33568">
    <property type="entry name" value="DNA POLYMERASE"/>
    <property type="match status" value="1"/>
</dbReference>
<proteinExistence type="predicted"/>
<keyword evidence="2" id="KW-1185">Reference proteome</keyword>
<accession>A0A9P0GDI3</accession>
<evidence type="ECO:0000313" key="1">
    <source>
        <dbReference type="EMBL" id="CAH1111755.1"/>
    </source>
</evidence>
<evidence type="ECO:0008006" key="3">
    <source>
        <dbReference type="Google" id="ProtNLM"/>
    </source>
</evidence>
<reference evidence="1" key="1">
    <citation type="submission" date="2022-01" db="EMBL/GenBank/DDBJ databases">
        <authorList>
            <person name="King R."/>
        </authorList>
    </citation>
    <scope>NUCLEOTIDE SEQUENCE</scope>
</reference>
<protein>
    <recommendedName>
        <fullName evidence="3">DNA-directed DNA polymerase</fullName>
    </recommendedName>
</protein>